<dbReference type="OrthoDB" id="98874at2"/>
<dbReference type="Gene3D" id="3.10.620.30">
    <property type="match status" value="1"/>
</dbReference>
<organism evidence="5 6">
    <name type="scientific">Pseudoxanthobacter soli DSM 19599</name>
    <dbReference type="NCBI Taxonomy" id="1123029"/>
    <lineage>
        <taxon>Bacteria</taxon>
        <taxon>Pseudomonadati</taxon>
        <taxon>Pseudomonadota</taxon>
        <taxon>Alphaproteobacteria</taxon>
        <taxon>Hyphomicrobiales</taxon>
        <taxon>Segnochrobactraceae</taxon>
        <taxon>Pseudoxanthobacter</taxon>
    </lineage>
</organism>
<dbReference type="Pfam" id="PF12970">
    <property type="entry name" value="DUF3858"/>
    <property type="match status" value="1"/>
</dbReference>
<evidence type="ECO:0000256" key="1">
    <source>
        <dbReference type="SAM" id="SignalP"/>
    </source>
</evidence>
<feature type="chain" id="PRO_5012703659" description="Transglutaminase-like superfamily protein" evidence="1">
    <location>
        <begin position="23"/>
        <end position="614"/>
    </location>
</feature>
<dbReference type="Gene3D" id="2.60.120.1130">
    <property type="match status" value="1"/>
</dbReference>
<feature type="domain" description="Transglutaminase-like" evidence="2">
    <location>
        <begin position="254"/>
        <end position="327"/>
    </location>
</feature>
<gene>
    <name evidence="5" type="ORF">SAMN02745172_01413</name>
</gene>
<dbReference type="InterPro" id="IPR002931">
    <property type="entry name" value="Transglutaminase-like"/>
</dbReference>
<evidence type="ECO:0000313" key="5">
    <source>
        <dbReference type="EMBL" id="SHO63522.1"/>
    </source>
</evidence>
<name>A0A1M7ZFA8_9HYPH</name>
<dbReference type="Pfam" id="PF12969">
    <property type="entry name" value="DUF3857"/>
    <property type="match status" value="1"/>
</dbReference>
<keyword evidence="1" id="KW-0732">Signal</keyword>
<evidence type="ECO:0008006" key="7">
    <source>
        <dbReference type="Google" id="ProtNLM"/>
    </source>
</evidence>
<evidence type="ECO:0000259" key="2">
    <source>
        <dbReference type="Pfam" id="PF01841"/>
    </source>
</evidence>
<dbReference type="Gene3D" id="2.60.40.3140">
    <property type="match status" value="1"/>
</dbReference>
<feature type="domain" description="DUF3858" evidence="4">
    <location>
        <begin position="518"/>
        <end position="603"/>
    </location>
</feature>
<proteinExistence type="predicted"/>
<feature type="domain" description="DUF3857" evidence="3">
    <location>
        <begin position="41"/>
        <end position="203"/>
    </location>
</feature>
<protein>
    <recommendedName>
        <fullName evidence="7">Transglutaminase-like superfamily protein</fullName>
    </recommendedName>
</protein>
<dbReference type="RefSeq" id="WP_073626904.1">
    <property type="nucleotide sequence ID" value="NZ_FRXO01000002.1"/>
</dbReference>
<sequence length="614" mass="65733">MPRLGVLLSAVLSLLVIATARADDAASAGDLLTYDFQIAQDYSYVLTVTGESTIRTPEDAAGHSEQAVTFDPATSSVRFVEAWVQEPDGTRQEPAPNSVLVRPSEAARNSPGFVSTQTATLILPQLRIGSRVHVAYQLTVKTLPLFGFNEAFVPSRTGVGTLGVSIRLPKDLPLTIGQEGGFEVSDTSSGDTRTITAQLRLTHPLVTDEEPHALPIVETGPIFMASSLKSYEEIGAIYQRNSIDKIAVTPDIKALAARIVGDRTGPDAAHAIHDWMTDNIRYLAVWLDEGATLVPHDAATVLKNGYGDCKDHVALMQALLAAVGIRSAPALINLGDIYTPPPVPFSSMFNHVIVYLPDYDLFDDPTDQFAAFGVLDRTLAGKTVVIAAEQPAMKTTPALTPASAAFEATSRIAIEADGTMAGDLTATMTPVVAAELRALLASHADAARQMEARLGSTLEGGFGRIRTTDPENLDTPFEIRASWTSPHGIAPDAPYMMLPVGPNFAPVPALRGYLTRTAKRTLPFELDIVDVTWTSTISLPDGWSLKALPPAVSVDNGVGAYTAAYTLDGAQLAVHRHLVLKQRVVQPQDYADLQSVIYALVDDMHAIVALDRAQ</sequence>
<dbReference type="STRING" id="1123029.SAMN02745172_01413"/>
<reference evidence="5 6" key="1">
    <citation type="submission" date="2016-12" db="EMBL/GenBank/DDBJ databases">
        <authorList>
            <person name="Song W.-J."/>
            <person name="Kurnit D.M."/>
        </authorList>
    </citation>
    <scope>NUCLEOTIDE SEQUENCE [LARGE SCALE GENOMIC DNA]</scope>
    <source>
        <strain evidence="5 6">DSM 19599</strain>
    </source>
</reference>
<accession>A0A1M7ZFA8</accession>
<evidence type="ECO:0000259" key="3">
    <source>
        <dbReference type="Pfam" id="PF12969"/>
    </source>
</evidence>
<evidence type="ECO:0000259" key="4">
    <source>
        <dbReference type="Pfam" id="PF12970"/>
    </source>
</evidence>
<dbReference type="Proteomes" id="UP000186406">
    <property type="component" value="Unassembled WGS sequence"/>
</dbReference>
<keyword evidence="6" id="KW-1185">Reference proteome</keyword>
<dbReference type="InterPro" id="IPR038765">
    <property type="entry name" value="Papain-like_cys_pep_sf"/>
</dbReference>
<dbReference type="InterPro" id="IPR024618">
    <property type="entry name" value="DUF3857"/>
</dbReference>
<feature type="signal peptide" evidence="1">
    <location>
        <begin position="1"/>
        <end position="22"/>
    </location>
</feature>
<dbReference type="EMBL" id="FRXO01000002">
    <property type="protein sequence ID" value="SHO63522.1"/>
    <property type="molecule type" value="Genomic_DNA"/>
</dbReference>
<dbReference type="InterPro" id="IPR024544">
    <property type="entry name" value="DUF3858"/>
</dbReference>
<dbReference type="AlphaFoldDB" id="A0A1M7ZFA8"/>
<evidence type="ECO:0000313" key="6">
    <source>
        <dbReference type="Proteomes" id="UP000186406"/>
    </source>
</evidence>
<dbReference type="SUPFAM" id="SSF54001">
    <property type="entry name" value="Cysteine proteinases"/>
    <property type="match status" value="1"/>
</dbReference>
<dbReference type="Pfam" id="PF01841">
    <property type="entry name" value="Transglut_core"/>
    <property type="match status" value="1"/>
</dbReference>